<protein>
    <submittedName>
        <fullName evidence="1">Uncharacterized protein</fullName>
    </submittedName>
</protein>
<gene>
    <name evidence="1" type="ORF">C1H87_05660</name>
</gene>
<accession>A0A2K9PME9</accession>
<evidence type="ECO:0000313" key="2">
    <source>
        <dbReference type="Proteomes" id="UP000235826"/>
    </source>
</evidence>
<reference evidence="1 2" key="1">
    <citation type="submission" date="2018-01" db="EMBL/GenBank/DDBJ databases">
        <title>Complete genome sequence of Flavivirga eckloniae ECD14 isolated from seaweed Ecklonia cava.</title>
        <authorList>
            <person name="Lee J.H."/>
            <person name="Baik K.S."/>
            <person name="Seong C.N."/>
        </authorList>
    </citation>
    <scope>NUCLEOTIDE SEQUENCE [LARGE SCALE GENOMIC DNA]</scope>
    <source>
        <strain evidence="1 2">ECD14</strain>
    </source>
</reference>
<dbReference type="EMBL" id="CP025791">
    <property type="protein sequence ID" value="AUP78232.1"/>
    <property type="molecule type" value="Genomic_DNA"/>
</dbReference>
<sequence length="117" mass="13307">MKVYTHPDNLITPPFSTIATLIMLLDKSGLTDAVKKHCKTGLKVVPIIYNNPEHDTRKDILSRKKYDAFFALFPDSYFNDRTLITTKIIIENVELFIKTNSVATVVCKEQKASAQLF</sequence>
<organism evidence="1 2">
    <name type="scientific">Flavivirga eckloniae</name>
    <dbReference type="NCBI Taxonomy" id="1803846"/>
    <lineage>
        <taxon>Bacteria</taxon>
        <taxon>Pseudomonadati</taxon>
        <taxon>Bacteroidota</taxon>
        <taxon>Flavobacteriia</taxon>
        <taxon>Flavobacteriales</taxon>
        <taxon>Flavobacteriaceae</taxon>
        <taxon>Flavivirga</taxon>
    </lineage>
</organism>
<dbReference type="KEGG" id="fek:C1H87_05660"/>
<dbReference type="AlphaFoldDB" id="A0A2K9PME9"/>
<dbReference type="Proteomes" id="UP000235826">
    <property type="component" value="Chromosome"/>
</dbReference>
<proteinExistence type="predicted"/>
<evidence type="ECO:0000313" key="1">
    <source>
        <dbReference type="EMBL" id="AUP78232.1"/>
    </source>
</evidence>
<name>A0A2K9PME9_9FLAO</name>
<keyword evidence="2" id="KW-1185">Reference proteome</keyword>
<dbReference type="RefSeq" id="WP_102754888.1">
    <property type="nucleotide sequence ID" value="NZ_CP025791.1"/>
</dbReference>